<keyword evidence="3" id="KW-1185">Reference proteome</keyword>
<dbReference type="InterPro" id="IPR032710">
    <property type="entry name" value="NTF2-like_dom_sf"/>
</dbReference>
<feature type="domain" description="DUF4440" evidence="1">
    <location>
        <begin position="7"/>
        <end position="113"/>
    </location>
</feature>
<dbReference type="Gene3D" id="3.10.450.50">
    <property type="match status" value="1"/>
</dbReference>
<name>A0ABW6WZ04_9ACTN</name>
<evidence type="ECO:0000259" key="1">
    <source>
        <dbReference type="Pfam" id="PF14534"/>
    </source>
</evidence>
<accession>A0ABW6WZ04</accession>
<comment type="caution">
    <text evidence="2">The sequence shown here is derived from an EMBL/GenBank/DDBJ whole genome shotgun (WGS) entry which is preliminary data.</text>
</comment>
<dbReference type="SUPFAM" id="SSF54427">
    <property type="entry name" value="NTF2-like"/>
    <property type="match status" value="1"/>
</dbReference>
<proteinExistence type="predicted"/>
<dbReference type="RefSeq" id="WP_020513948.1">
    <property type="nucleotide sequence ID" value="NZ_JBIAZU010000012.1"/>
</dbReference>
<protein>
    <submittedName>
        <fullName evidence="2">Nuclear transport factor 2 family protein</fullName>
    </submittedName>
</protein>
<dbReference type="Pfam" id="PF14534">
    <property type="entry name" value="DUF4440"/>
    <property type="match status" value="1"/>
</dbReference>
<gene>
    <name evidence="2" type="ORF">ACFY35_49690</name>
</gene>
<reference evidence="2 3" key="1">
    <citation type="submission" date="2024-10" db="EMBL/GenBank/DDBJ databases">
        <title>The Natural Products Discovery Center: Release of the First 8490 Sequenced Strains for Exploring Actinobacteria Biosynthetic Diversity.</title>
        <authorList>
            <person name="Kalkreuter E."/>
            <person name="Kautsar S.A."/>
            <person name="Yang D."/>
            <person name="Bader C.D."/>
            <person name="Teijaro C.N."/>
            <person name="Fluegel L."/>
            <person name="Davis C.M."/>
            <person name="Simpson J.R."/>
            <person name="Lauterbach L."/>
            <person name="Steele A.D."/>
            <person name="Gui C."/>
            <person name="Meng S."/>
            <person name="Li G."/>
            <person name="Viehrig K."/>
            <person name="Ye F."/>
            <person name="Su P."/>
            <person name="Kiefer A.F."/>
            <person name="Nichols A."/>
            <person name="Cepeda A.J."/>
            <person name="Yan W."/>
            <person name="Fan B."/>
            <person name="Jiang Y."/>
            <person name="Adhikari A."/>
            <person name="Zheng C.-J."/>
            <person name="Schuster L."/>
            <person name="Cowan T.M."/>
            <person name="Smanski M.J."/>
            <person name="Chevrette M.G."/>
            <person name="De Carvalho L.P.S."/>
            <person name="Shen B."/>
        </authorList>
    </citation>
    <scope>NUCLEOTIDE SEQUENCE [LARGE SCALE GENOMIC DNA]</scope>
    <source>
        <strain evidence="2 3">NPDC000087</strain>
    </source>
</reference>
<organism evidence="2 3">
    <name type="scientific">Paractinoplanes globisporus</name>
    <dbReference type="NCBI Taxonomy" id="113565"/>
    <lineage>
        <taxon>Bacteria</taxon>
        <taxon>Bacillati</taxon>
        <taxon>Actinomycetota</taxon>
        <taxon>Actinomycetes</taxon>
        <taxon>Micromonosporales</taxon>
        <taxon>Micromonosporaceae</taxon>
        <taxon>Paractinoplanes</taxon>
    </lineage>
</organism>
<dbReference type="Proteomes" id="UP001602245">
    <property type="component" value="Unassembled WGS sequence"/>
</dbReference>
<evidence type="ECO:0000313" key="2">
    <source>
        <dbReference type="EMBL" id="MFF5297557.1"/>
    </source>
</evidence>
<dbReference type="InterPro" id="IPR027843">
    <property type="entry name" value="DUF4440"/>
</dbReference>
<evidence type="ECO:0000313" key="3">
    <source>
        <dbReference type="Proteomes" id="UP001602245"/>
    </source>
</evidence>
<dbReference type="EMBL" id="JBIAZU010000012">
    <property type="protein sequence ID" value="MFF5297557.1"/>
    <property type="molecule type" value="Genomic_DNA"/>
</dbReference>
<sequence>MTVQDDVRAVSAAWDAALVRNDAPLIATFMTDDWVYVGPTGATPKADVIDWIATGRLVHHTMVVAGGERVSLASNAVLLTARKTSSGTWDGTPYESDEWITEVYVRMGEAWQCAFSQKTTAADY</sequence>